<name>A0A6B2L699_9EUKA</name>
<organism evidence="2">
    <name type="scientific">Arcella intermedia</name>
    <dbReference type="NCBI Taxonomy" id="1963864"/>
    <lineage>
        <taxon>Eukaryota</taxon>
        <taxon>Amoebozoa</taxon>
        <taxon>Tubulinea</taxon>
        <taxon>Elardia</taxon>
        <taxon>Arcellinida</taxon>
        <taxon>Sphaerothecina</taxon>
        <taxon>Arcellidae</taxon>
        <taxon>Arcella</taxon>
    </lineage>
</organism>
<proteinExistence type="predicted"/>
<feature type="domain" description="T4 RNA ligase 1-like N-terminal" evidence="1">
    <location>
        <begin position="55"/>
        <end position="256"/>
    </location>
</feature>
<evidence type="ECO:0000313" key="2">
    <source>
        <dbReference type="EMBL" id="NDV32440.1"/>
    </source>
</evidence>
<dbReference type="Gene3D" id="1.10.3550.20">
    <property type="match status" value="1"/>
</dbReference>
<dbReference type="InterPro" id="IPR019039">
    <property type="entry name" value="T4-Rnl1-like_N"/>
</dbReference>
<dbReference type="AlphaFoldDB" id="A0A6B2L699"/>
<reference evidence="2" key="1">
    <citation type="journal article" date="2020" name="J. Eukaryot. Microbiol.">
        <title>De novo Sequencing, Assembly and Annotation of the Transcriptome for the Free-Living Testate Amoeba Arcella intermedia.</title>
        <authorList>
            <person name="Ribeiro G.M."/>
            <person name="Porfirio-Sousa A.L."/>
            <person name="Maurer-Alcala X.X."/>
            <person name="Katz L.A."/>
            <person name="Lahr D.J.G."/>
        </authorList>
    </citation>
    <scope>NUCLEOTIDE SEQUENCE</scope>
</reference>
<dbReference type="Pfam" id="PF09511">
    <property type="entry name" value="RNA_lig_T4_1"/>
    <property type="match status" value="1"/>
</dbReference>
<protein>
    <recommendedName>
        <fullName evidence="1">T4 RNA ligase 1-like N-terminal domain-containing protein</fullName>
    </recommendedName>
</protein>
<dbReference type="EMBL" id="GIBP01003471">
    <property type="protein sequence ID" value="NDV32440.1"/>
    <property type="molecule type" value="Transcribed_RNA"/>
</dbReference>
<evidence type="ECO:0000259" key="1">
    <source>
        <dbReference type="Pfam" id="PF09511"/>
    </source>
</evidence>
<sequence>MAECREAITNSPGFRELKKSDYVVFSYDFAFRESFPDPTLQADPHRRRLELVKRECRGIIFHLPTQKLLARRFHKFFNINEMDETHPSKIDISRDHVLLSKIDGSLISPFYSEGKLRFGSKLGVTSISEELEKSYFPSSTVKYHEFSEMWLRKNYSPLFEWVSPKHPIILEYEKPELILIAVRNHYDGSYLKFKEFSDVAKEWGVPVVTPYRGLEYGRDYKTTEELLLKVKEMPEIEGFVLMFEDGSMYKLKSNWYVERSKRSQTMSFFEKDLWLLVLNNGVDDVSEILGEYRRKQIEEFGVKLWGCIDTKALKIQAVVDEAKAKQLNKRQFVEYIKNQKEPIFSHSQLFFKAFDGHDPRTEIINFIKLSCTAAPKLDLIRASLCDSLKLVI</sequence>
<accession>A0A6B2L699</accession>